<dbReference type="GO" id="GO:0005886">
    <property type="term" value="C:plasma membrane"/>
    <property type="evidence" value="ECO:0007669"/>
    <property type="project" value="TreeGrafter"/>
</dbReference>
<dbReference type="PROSITE" id="PS50835">
    <property type="entry name" value="IG_LIKE"/>
    <property type="match status" value="3"/>
</dbReference>
<dbReference type="PANTHER" id="PTHR11640">
    <property type="entry name" value="NEPHRIN"/>
    <property type="match status" value="1"/>
</dbReference>
<evidence type="ECO:0000313" key="6">
    <source>
        <dbReference type="EMBL" id="CAB3990617.1"/>
    </source>
</evidence>
<dbReference type="Gene3D" id="2.60.40.10">
    <property type="entry name" value="Immunoglobulins"/>
    <property type="match status" value="2"/>
</dbReference>
<gene>
    <name evidence="6" type="ORF">PACLA_8A084274</name>
</gene>
<evidence type="ECO:0000256" key="4">
    <source>
        <dbReference type="ARBA" id="ARBA00023180"/>
    </source>
</evidence>
<keyword evidence="2" id="KW-0472">Membrane</keyword>
<dbReference type="GO" id="GO:0005911">
    <property type="term" value="C:cell-cell junction"/>
    <property type="evidence" value="ECO:0007669"/>
    <property type="project" value="TreeGrafter"/>
</dbReference>
<evidence type="ECO:0000256" key="2">
    <source>
        <dbReference type="ARBA" id="ARBA00023136"/>
    </source>
</evidence>
<keyword evidence="5" id="KW-0393">Immunoglobulin domain</keyword>
<dbReference type="EMBL" id="CACRXK020001692">
    <property type="protein sequence ID" value="CAB3990617.1"/>
    <property type="molecule type" value="Genomic_DNA"/>
</dbReference>
<dbReference type="GO" id="GO:0050839">
    <property type="term" value="F:cell adhesion molecule binding"/>
    <property type="evidence" value="ECO:0007669"/>
    <property type="project" value="TreeGrafter"/>
</dbReference>
<dbReference type="InterPro" id="IPR003599">
    <property type="entry name" value="Ig_sub"/>
</dbReference>
<dbReference type="SMART" id="SM00409">
    <property type="entry name" value="IG"/>
    <property type="match status" value="3"/>
</dbReference>
<keyword evidence="3" id="KW-1015">Disulfide bond</keyword>
<accession>A0A6S7GYU8</accession>
<dbReference type="InterPro" id="IPR036179">
    <property type="entry name" value="Ig-like_dom_sf"/>
</dbReference>
<evidence type="ECO:0000256" key="5">
    <source>
        <dbReference type="ARBA" id="ARBA00023319"/>
    </source>
</evidence>
<dbReference type="InterPro" id="IPR013783">
    <property type="entry name" value="Ig-like_fold"/>
</dbReference>
<dbReference type="PANTHER" id="PTHR11640:SF31">
    <property type="entry name" value="IRREGULAR CHIASM C-ROUGHEST PROTEIN-RELATED"/>
    <property type="match status" value="1"/>
</dbReference>
<evidence type="ECO:0000256" key="1">
    <source>
        <dbReference type="ARBA" id="ARBA00004479"/>
    </source>
</evidence>
<dbReference type="InterPro" id="IPR007110">
    <property type="entry name" value="Ig-like_dom"/>
</dbReference>
<sequence>MAIHLSLYLVLAVLAKIHDVDCIEVEGVNKLNDYTWFSEGQNFTVSCTASGVNISCTAFQWMFFKSFEQASQLTPKMLIQTEPNGSVISSTVTLLNSTEFSNDIWYIRCSLVNTTNSCSPKISRGNKETTLILPFHSEDMPRVKVGSHNVSVDYGQDINLTCTASVFKYLFDLQITVAWLKDGRALKRIKTSNSLHDFPFTLSLRKVSSAGRYLCWISVDNNHDSQKFEDNGTVFLTVNTKLLGSEKKIYYLKPGQAFQVLCEINGDPLSLEIKWQMKTAEGNYSDISDQDITITDEGRILNIARFKHDGASYICRVMRKHGDGIHQESKLIARTEPTLTGPKQKEIKVEPHDDVTLTCDIDVLPLNITWTVHGTMIQADNSRYKISTKDRRLLLIKAVDFQDSRTFICSAKNGLNMKGVQQEIVVHVKDSMSALWPAIGIIIVAVLVAIIIGVSCYINRKRRQEMERREARELKDTNVTPSGNYGDQEDSMVGFDNEPRRLLKA</sequence>
<keyword evidence="4" id="KW-0325">Glycoprotein</keyword>
<organism evidence="6 7">
    <name type="scientific">Paramuricea clavata</name>
    <name type="common">Red gorgonian</name>
    <name type="synonym">Violescent sea-whip</name>
    <dbReference type="NCBI Taxonomy" id="317549"/>
    <lineage>
        <taxon>Eukaryota</taxon>
        <taxon>Metazoa</taxon>
        <taxon>Cnidaria</taxon>
        <taxon>Anthozoa</taxon>
        <taxon>Octocorallia</taxon>
        <taxon>Malacalcyonacea</taxon>
        <taxon>Plexauridae</taxon>
        <taxon>Paramuricea</taxon>
    </lineage>
</organism>
<dbReference type="Proteomes" id="UP001152795">
    <property type="component" value="Unassembled WGS sequence"/>
</dbReference>
<comment type="subcellular location">
    <subcellularLocation>
        <location evidence="1">Membrane</location>
        <topology evidence="1">Single-pass type I membrane protein</topology>
    </subcellularLocation>
</comment>
<evidence type="ECO:0000313" key="7">
    <source>
        <dbReference type="Proteomes" id="UP001152795"/>
    </source>
</evidence>
<name>A0A6S7GYU8_PARCT</name>
<dbReference type="SUPFAM" id="SSF48726">
    <property type="entry name" value="Immunoglobulin"/>
    <property type="match status" value="2"/>
</dbReference>
<keyword evidence="7" id="KW-1185">Reference proteome</keyword>
<comment type="caution">
    <text evidence="6">The sequence shown here is derived from an EMBL/GenBank/DDBJ whole genome shotgun (WGS) entry which is preliminary data.</text>
</comment>
<dbReference type="GO" id="GO:0098609">
    <property type="term" value="P:cell-cell adhesion"/>
    <property type="evidence" value="ECO:0007669"/>
    <property type="project" value="TreeGrafter"/>
</dbReference>
<protein>
    <submittedName>
        <fullName evidence="6">Hemicentin-1 isoform X2</fullName>
    </submittedName>
</protein>
<dbReference type="AlphaFoldDB" id="A0A6S7GYU8"/>
<dbReference type="OrthoDB" id="6413693at2759"/>
<evidence type="ECO:0000256" key="3">
    <source>
        <dbReference type="ARBA" id="ARBA00023157"/>
    </source>
</evidence>
<proteinExistence type="predicted"/>
<dbReference type="Pfam" id="PF13927">
    <property type="entry name" value="Ig_3"/>
    <property type="match status" value="1"/>
</dbReference>
<reference evidence="6" key="1">
    <citation type="submission" date="2020-04" db="EMBL/GenBank/DDBJ databases">
        <authorList>
            <person name="Alioto T."/>
            <person name="Alioto T."/>
            <person name="Gomez Garrido J."/>
        </authorList>
    </citation>
    <scope>NUCLEOTIDE SEQUENCE</scope>
    <source>
        <strain evidence="6">A484AB</strain>
    </source>
</reference>
<dbReference type="InterPro" id="IPR051275">
    <property type="entry name" value="Cell_adhesion_signaling"/>
</dbReference>